<dbReference type="Proteomes" id="UP000306918">
    <property type="component" value="Unassembled WGS sequence"/>
</dbReference>
<feature type="transmembrane region" description="Helical" evidence="1">
    <location>
        <begin position="146"/>
        <end position="169"/>
    </location>
</feature>
<evidence type="ECO:0000313" key="3">
    <source>
        <dbReference type="Proteomes" id="UP000306918"/>
    </source>
</evidence>
<dbReference type="AlphaFoldDB" id="A0A4S8HRC1"/>
<dbReference type="EMBL" id="STFF01000004">
    <property type="protein sequence ID" value="THU38047.1"/>
    <property type="molecule type" value="Genomic_DNA"/>
</dbReference>
<keyword evidence="1" id="KW-1133">Transmembrane helix</keyword>
<proteinExistence type="predicted"/>
<keyword evidence="3" id="KW-1185">Reference proteome</keyword>
<dbReference type="RefSeq" id="WP_136578003.1">
    <property type="nucleotide sequence ID" value="NZ_STFF01000004.1"/>
</dbReference>
<organism evidence="2 3">
    <name type="scientific">Niastella caeni</name>
    <dbReference type="NCBI Taxonomy" id="2569763"/>
    <lineage>
        <taxon>Bacteria</taxon>
        <taxon>Pseudomonadati</taxon>
        <taxon>Bacteroidota</taxon>
        <taxon>Chitinophagia</taxon>
        <taxon>Chitinophagales</taxon>
        <taxon>Chitinophagaceae</taxon>
        <taxon>Niastella</taxon>
    </lineage>
</organism>
<dbReference type="OrthoDB" id="9814194at2"/>
<sequence length="225" mass="26226">MSQYAAFEKFFNAEQAAPVLDILKEHKIPYEFLQIGKGVDPLIAGEMNNYNYELKIARNQFENVNQLLLDKIQINLEDVDPDYYLFSFTDKELVDILRKPDEWGRQDYVIARQLLGSRGINYSNEDLAYLKNKRIQVLAQPEKHGWIYLGYPLSVIGCFLGIIVGLVFWKSTKTLPNGSRYFVYDEATRKHGKNIFYLSIIVTAVVLTFFLAKSFVIVNENWFKW</sequence>
<evidence type="ECO:0000256" key="1">
    <source>
        <dbReference type="SAM" id="Phobius"/>
    </source>
</evidence>
<protein>
    <submittedName>
        <fullName evidence="2">Uncharacterized protein</fullName>
    </submittedName>
</protein>
<evidence type="ECO:0000313" key="2">
    <source>
        <dbReference type="EMBL" id="THU38047.1"/>
    </source>
</evidence>
<name>A0A4S8HRC1_9BACT</name>
<keyword evidence="1" id="KW-0812">Transmembrane</keyword>
<accession>A0A4S8HRC1</accession>
<feature type="transmembrane region" description="Helical" evidence="1">
    <location>
        <begin position="195"/>
        <end position="218"/>
    </location>
</feature>
<gene>
    <name evidence="2" type="ORF">FAM09_15290</name>
</gene>
<keyword evidence="1" id="KW-0472">Membrane</keyword>
<reference evidence="2 3" key="1">
    <citation type="submission" date="2019-04" db="EMBL/GenBank/DDBJ databases">
        <title>Niastella caeni sp. nov., isolated from activated sludge.</title>
        <authorList>
            <person name="Sheng M."/>
        </authorList>
    </citation>
    <scope>NUCLEOTIDE SEQUENCE [LARGE SCALE GENOMIC DNA]</scope>
    <source>
        <strain evidence="2 3">HX-2-15</strain>
    </source>
</reference>
<comment type="caution">
    <text evidence="2">The sequence shown here is derived from an EMBL/GenBank/DDBJ whole genome shotgun (WGS) entry which is preliminary data.</text>
</comment>